<proteinExistence type="predicted"/>
<accession>A0A1J1I9V4</accession>
<name>A0A1J1I9V4_9DIPT</name>
<reference evidence="1 2" key="1">
    <citation type="submission" date="2015-04" db="EMBL/GenBank/DDBJ databases">
        <authorList>
            <person name="Syromyatnikov M.Y."/>
            <person name="Popov V.N."/>
        </authorList>
    </citation>
    <scope>NUCLEOTIDE SEQUENCE [LARGE SCALE GENOMIC DNA]</scope>
</reference>
<keyword evidence="2" id="KW-1185">Reference proteome</keyword>
<evidence type="ECO:0000313" key="1">
    <source>
        <dbReference type="EMBL" id="CRK97032.1"/>
    </source>
</evidence>
<dbReference type="EMBL" id="CVRI01000045">
    <property type="protein sequence ID" value="CRK97032.1"/>
    <property type="molecule type" value="Genomic_DNA"/>
</dbReference>
<sequence>MHECSTADLGVNPGDVSDGFSGIKDYFDELFNNYLSYFQSQEVDNFKFTKLELLNEGVELFENIVSDLEINEISISLDGILQAYEELIDNQTPAGTLKNKAIWTIFFKSVMERMGVETESTADYLTQVAIMRINPADYPISCIAKKINGFL</sequence>
<protein>
    <submittedName>
        <fullName evidence="1">CLUMA_CG010383, isoform A</fullName>
    </submittedName>
</protein>
<organism evidence="1 2">
    <name type="scientific">Clunio marinus</name>
    <dbReference type="NCBI Taxonomy" id="568069"/>
    <lineage>
        <taxon>Eukaryota</taxon>
        <taxon>Metazoa</taxon>
        <taxon>Ecdysozoa</taxon>
        <taxon>Arthropoda</taxon>
        <taxon>Hexapoda</taxon>
        <taxon>Insecta</taxon>
        <taxon>Pterygota</taxon>
        <taxon>Neoptera</taxon>
        <taxon>Endopterygota</taxon>
        <taxon>Diptera</taxon>
        <taxon>Nematocera</taxon>
        <taxon>Chironomoidea</taxon>
        <taxon>Chironomidae</taxon>
        <taxon>Clunio</taxon>
    </lineage>
</organism>
<dbReference type="AlphaFoldDB" id="A0A1J1I9V4"/>
<dbReference type="Proteomes" id="UP000183832">
    <property type="component" value="Unassembled WGS sequence"/>
</dbReference>
<gene>
    <name evidence="1" type="ORF">CLUMA_CG010383</name>
</gene>
<evidence type="ECO:0000313" key="2">
    <source>
        <dbReference type="Proteomes" id="UP000183832"/>
    </source>
</evidence>